<proteinExistence type="predicted"/>
<comment type="caution">
    <text evidence="2">The sequence shown here is derived from an EMBL/GenBank/DDBJ whole genome shotgun (WGS) entry which is preliminary data.</text>
</comment>
<organism evidence="2 3">
    <name type="scientific">Cloacibacillus evryensis</name>
    <dbReference type="NCBI Taxonomy" id="508460"/>
    <lineage>
        <taxon>Bacteria</taxon>
        <taxon>Thermotogati</taxon>
        <taxon>Synergistota</taxon>
        <taxon>Synergistia</taxon>
        <taxon>Synergistales</taxon>
        <taxon>Synergistaceae</taxon>
        <taxon>Cloacibacillus</taxon>
    </lineage>
</organism>
<dbReference type="InterPro" id="IPR040572">
    <property type="entry name" value="TackOD1"/>
</dbReference>
<reference evidence="2 3" key="1">
    <citation type="submission" date="2022-06" db="EMBL/GenBank/DDBJ databases">
        <title>Isolation of gut microbiota from human fecal samples.</title>
        <authorList>
            <person name="Pamer E.G."/>
            <person name="Barat B."/>
            <person name="Waligurski E."/>
            <person name="Medina S."/>
            <person name="Paddock L."/>
            <person name="Mostad J."/>
        </authorList>
    </citation>
    <scope>NUCLEOTIDE SEQUENCE [LARGE SCALE GENOMIC DNA]</scope>
    <source>
        <strain evidence="2 3">DFI.9.90</strain>
    </source>
</reference>
<name>A0AAW5K572_9BACT</name>
<dbReference type="Proteomes" id="UP001205919">
    <property type="component" value="Unassembled WGS sequence"/>
</dbReference>
<evidence type="ECO:0000313" key="2">
    <source>
        <dbReference type="EMBL" id="MCQ4815001.1"/>
    </source>
</evidence>
<keyword evidence="3" id="KW-1185">Reference proteome</keyword>
<accession>A0AAW5K572</accession>
<protein>
    <recommendedName>
        <fullName evidence="1">GGDEF domain-containing protein</fullName>
    </recommendedName>
</protein>
<dbReference type="Pfam" id="PF18551">
    <property type="entry name" value="TackOD1"/>
    <property type="match status" value="1"/>
</dbReference>
<feature type="domain" description="GGDEF" evidence="1">
    <location>
        <begin position="373"/>
        <end position="489"/>
    </location>
</feature>
<dbReference type="PROSITE" id="PS50887">
    <property type="entry name" value="GGDEF"/>
    <property type="match status" value="1"/>
</dbReference>
<dbReference type="AlphaFoldDB" id="A0AAW5K572"/>
<gene>
    <name evidence="2" type="ORF">NE630_11215</name>
</gene>
<sequence>MKKYPVLRLLNGGNAPGDGAAHDYGSVRELLAAEHSPAIIIIDSSRYLPGEGRAYYEDILNLRQSPVFCYAPIFFTRSVCGLDILADGVSDDIGAIEREGGAILARGERVKASSLAGSYKLRMLSYMYARGSGYELTPYCVPGSKWIYGYPAAAVIMEREPQTDETCYDCRDIRSYNRFVFDDKEMAAATKWIRNLQRRGYTEHTAIYDRIRLCPKCQTGHLNYVDVCPNCGSLNIAKKRMLHCFTCGNVAPESDFRRDFSLVCPRCDTKLRHIGSDYDHPLESYQCEDCGSSFVEADVKVSCLNCGAQSLPGELTINNFYGYRLGERGEEAVRTGIISEDFTLFGGTNVVSIQTFCSVVKWLSSFRGRYPDAGFSLLRVKLIGLSEAEDVIGAAELRKLIAELDTRIRASVRETDITTLDEDGTFWLILPRTSLDGGTALAKRLEEMSSLFGEQAAGKLGLSAKCFMVSDAVAKMPPQELLKKLAKED</sequence>
<evidence type="ECO:0000259" key="1">
    <source>
        <dbReference type="PROSITE" id="PS50887"/>
    </source>
</evidence>
<dbReference type="EMBL" id="JANFYT010000024">
    <property type="protein sequence ID" value="MCQ4815001.1"/>
    <property type="molecule type" value="Genomic_DNA"/>
</dbReference>
<evidence type="ECO:0000313" key="3">
    <source>
        <dbReference type="Proteomes" id="UP001205919"/>
    </source>
</evidence>
<dbReference type="InterPro" id="IPR000160">
    <property type="entry name" value="GGDEF_dom"/>
</dbReference>
<dbReference type="RefSeq" id="WP_256182111.1">
    <property type="nucleotide sequence ID" value="NZ_CAJLEK010000114.1"/>
</dbReference>